<evidence type="ECO:0000256" key="1">
    <source>
        <dbReference type="SAM" id="MobiDB-lite"/>
    </source>
</evidence>
<organism evidence="2 3">
    <name type="scientific">Dovyalis caffra</name>
    <dbReference type="NCBI Taxonomy" id="77055"/>
    <lineage>
        <taxon>Eukaryota</taxon>
        <taxon>Viridiplantae</taxon>
        <taxon>Streptophyta</taxon>
        <taxon>Embryophyta</taxon>
        <taxon>Tracheophyta</taxon>
        <taxon>Spermatophyta</taxon>
        <taxon>Magnoliopsida</taxon>
        <taxon>eudicotyledons</taxon>
        <taxon>Gunneridae</taxon>
        <taxon>Pentapetalae</taxon>
        <taxon>rosids</taxon>
        <taxon>fabids</taxon>
        <taxon>Malpighiales</taxon>
        <taxon>Salicaceae</taxon>
        <taxon>Flacourtieae</taxon>
        <taxon>Dovyalis</taxon>
    </lineage>
</organism>
<feature type="region of interest" description="Disordered" evidence="1">
    <location>
        <begin position="17"/>
        <end position="38"/>
    </location>
</feature>
<gene>
    <name evidence="2" type="ORF">DCAF_LOCUS13004</name>
</gene>
<comment type="caution">
    <text evidence="2">The sequence shown here is derived from an EMBL/GenBank/DDBJ whole genome shotgun (WGS) entry which is preliminary data.</text>
</comment>
<keyword evidence="3" id="KW-1185">Reference proteome</keyword>
<reference evidence="2 3" key="1">
    <citation type="submission" date="2024-01" db="EMBL/GenBank/DDBJ databases">
        <authorList>
            <person name="Waweru B."/>
        </authorList>
    </citation>
    <scope>NUCLEOTIDE SEQUENCE [LARGE SCALE GENOMIC DNA]</scope>
</reference>
<evidence type="ECO:0000313" key="2">
    <source>
        <dbReference type="EMBL" id="CAK7337963.1"/>
    </source>
</evidence>
<sequence length="75" mass="8764">MEMEYVSEFPHNYVDRHPIKRPKLADRDSPPQLQRRTHTKARLGLYYRQVVANGTSIRPSRVLPNHADHFVKGLA</sequence>
<dbReference type="AlphaFoldDB" id="A0AAV1RRB1"/>
<proteinExistence type="predicted"/>
<dbReference type="Proteomes" id="UP001314170">
    <property type="component" value="Unassembled WGS sequence"/>
</dbReference>
<name>A0AAV1RRB1_9ROSI</name>
<evidence type="ECO:0000313" key="3">
    <source>
        <dbReference type="Proteomes" id="UP001314170"/>
    </source>
</evidence>
<accession>A0AAV1RRB1</accession>
<protein>
    <submittedName>
        <fullName evidence="2">Uncharacterized protein</fullName>
    </submittedName>
</protein>
<feature type="compositionally biased region" description="Basic and acidic residues" evidence="1">
    <location>
        <begin position="17"/>
        <end position="29"/>
    </location>
</feature>
<dbReference type="EMBL" id="CAWUPB010001108">
    <property type="protein sequence ID" value="CAK7337963.1"/>
    <property type="molecule type" value="Genomic_DNA"/>
</dbReference>